<evidence type="ECO:0000313" key="4">
    <source>
        <dbReference type="Proteomes" id="UP000030746"/>
    </source>
</evidence>
<feature type="compositionally biased region" description="Basic and acidic residues" evidence="1">
    <location>
        <begin position="137"/>
        <end position="151"/>
    </location>
</feature>
<proteinExistence type="predicted"/>
<dbReference type="AlphaFoldDB" id="V4BAH2"/>
<keyword evidence="4" id="KW-1185">Reference proteome</keyword>
<feature type="region of interest" description="Disordered" evidence="1">
    <location>
        <begin position="137"/>
        <end position="163"/>
    </location>
</feature>
<feature type="chain" id="PRO_5004719430" evidence="2">
    <location>
        <begin position="21"/>
        <end position="163"/>
    </location>
</feature>
<dbReference type="Proteomes" id="UP000030746">
    <property type="component" value="Unassembled WGS sequence"/>
</dbReference>
<feature type="signal peptide" evidence="2">
    <location>
        <begin position="1"/>
        <end position="20"/>
    </location>
</feature>
<evidence type="ECO:0000256" key="1">
    <source>
        <dbReference type="SAM" id="MobiDB-lite"/>
    </source>
</evidence>
<evidence type="ECO:0000313" key="3">
    <source>
        <dbReference type="EMBL" id="ESP02952.1"/>
    </source>
</evidence>
<evidence type="ECO:0000256" key="2">
    <source>
        <dbReference type="SAM" id="SignalP"/>
    </source>
</evidence>
<sequence length="163" mass="19112">MDVHISILGMVFALICFSNSALIHKKDTGDREFKNLMSLTSTTEKMLKEISRDNQELNDNEEFKTYDPKLFEGHRLRLLKRMVKTMERRRPRRNILGILKDSVSNNLSDLLLHALDEEPPSDYKFRGNLWKYSRDPAWGERESKQSQEKNVDPMMNLIGLGKR</sequence>
<accession>V4BAH2</accession>
<dbReference type="HOGENOM" id="CLU_1628926_0_0_1"/>
<keyword evidence="2" id="KW-0732">Signal</keyword>
<name>V4BAH2_LOTGI</name>
<dbReference type="GeneID" id="20237141"/>
<dbReference type="KEGG" id="lgi:LOTGIDRAFT_156908"/>
<organism evidence="3 4">
    <name type="scientific">Lottia gigantea</name>
    <name type="common">Giant owl limpet</name>
    <dbReference type="NCBI Taxonomy" id="225164"/>
    <lineage>
        <taxon>Eukaryota</taxon>
        <taxon>Metazoa</taxon>
        <taxon>Spiralia</taxon>
        <taxon>Lophotrochozoa</taxon>
        <taxon>Mollusca</taxon>
        <taxon>Gastropoda</taxon>
        <taxon>Patellogastropoda</taxon>
        <taxon>Lottioidea</taxon>
        <taxon>Lottiidae</taxon>
        <taxon>Lottia</taxon>
    </lineage>
</organism>
<dbReference type="EMBL" id="KB200129">
    <property type="protein sequence ID" value="ESP02952.1"/>
    <property type="molecule type" value="Genomic_DNA"/>
</dbReference>
<reference evidence="3 4" key="1">
    <citation type="journal article" date="2013" name="Nature">
        <title>Insights into bilaterian evolution from three spiralian genomes.</title>
        <authorList>
            <person name="Simakov O."/>
            <person name="Marletaz F."/>
            <person name="Cho S.J."/>
            <person name="Edsinger-Gonzales E."/>
            <person name="Havlak P."/>
            <person name="Hellsten U."/>
            <person name="Kuo D.H."/>
            <person name="Larsson T."/>
            <person name="Lv J."/>
            <person name="Arendt D."/>
            <person name="Savage R."/>
            <person name="Osoegawa K."/>
            <person name="de Jong P."/>
            <person name="Grimwood J."/>
            <person name="Chapman J.A."/>
            <person name="Shapiro H."/>
            <person name="Aerts A."/>
            <person name="Otillar R.P."/>
            <person name="Terry A.Y."/>
            <person name="Boore J.L."/>
            <person name="Grigoriev I.V."/>
            <person name="Lindberg D.R."/>
            <person name="Seaver E.C."/>
            <person name="Weisblat D.A."/>
            <person name="Putnam N.H."/>
            <person name="Rokhsar D.S."/>
        </authorList>
    </citation>
    <scope>NUCLEOTIDE SEQUENCE [LARGE SCALE GENOMIC DNA]</scope>
</reference>
<dbReference type="CTD" id="20237141"/>
<dbReference type="RefSeq" id="XP_009046422.1">
    <property type="nucleotide sequence ID" value="XM_009048174.1"/>
</dbReference>
<protein>
    <submittedName>
        <fullName evidence="3">Uncharacterized protein</fullName>
    </submittedName>
</protein>
<gene>
    <name evidence="3" type="ORF">LOTGIDRAFT_156908</name>
</gene>